<reference evidence="1" key="1">
    <citation type="submission" date="2021-04" db="EMBL/GenBank/DDBJ databases">
        <title>First draft genome resource for Brassicaceae pathogens Fusarium oxysporum f. sp. raphani and Fusarium oxysporum f. sp. rapae.</title>
        <authorList>
            <person name="Asai S."/>
        </authorList>
    </citation>
    <scope>NUCLEOTIDE SEQUENCE</scope>
    <source>
        <strain evidence="1">Tf1208</strain>
    </source>
</reference>
<evidence type="ECO:0000313" key="1">
    <source>
        <dbReference type="EMBL" id="KAG7406722.1"/>
    </source>
</evidence>
<proteinExistence type="predicted"/>
<evidence type="ECO:0000313" key="2">
    <source>
        <dbReference type="Proteomes" id="UP000694050"/>
    </source>
</evidence>
<gene>
    <name evidence="1" type="ORF">Forpe1208_v014422</name>
</gene>
<sequence>MKAAGLYSPRPLPPFPLLTLDVTIKSLQDAHSPTYFGSEEDSPLRNHSGKWRVLAQPNTGLFGAKPATNIFGGQPFINPSMPATGGLIGGQVYTNASQSLASGPFSTSVVEKNDELATLVRHHCRLKDLIDPLLRVTEAEIKGLKLDDYPRP</sequence>
<accession>A0A8J5NTQ0</accession>
<comment type="caution">
    <text evidence="1">The sequence shown here is derived from an EMBL/GenBank/DDBJ whole genome shotgun (WGS) entry which is preliminary data.</text>
</comment>
<organism evidence="1 2">
    <name type="scientific">Fusarium oxysporum f. sp. rapae</name>
    <dbReference type="NCBI Taxonomy" id="485398"/>
    <lineage>
        <taxon>Eukaryota</taxon>
        <taxon>Fungi</taxon>
        <taxon>Dikarya</taxon>
        <taxon>Ascomycota</taxon>
        <taxon>Pezizomycotina</taxon>
        <taxon>Sordariomycetes</taxon>
        <taxon>Hypocreomycetidae</taxon>
        <taxon>Hypocreales</taxon>
        <taxon>Nectriaceae</taxon>
        <taxon>Fusarium</taxon>
        <taxon>Fusarium oxysporum species complex</taxon>
    </lineage>
</organism>
<dbReference type="Proteomes" id="UP000694050">
    <property type="component" value="Unassembled WGS sequence"/>
</dbReference>
<name>A0A8J5NTQ0_FUSOX</name>
<dbReference type="EMBL" id="JAELUQ010000011">
    <property type="protein sequence ID" value="KAG7406722.1"/>
    <property type="molecule type" value="Genomic_DNA"/>
</dbReference>
<dbReference type="AlphaFoldDB" id="A0A8J5NTQ0"/>
<protein>
    <submittedName>
        <fullName evidence="1">Uncharacterized protein</fullName>
    </submittedName>
</protein>